<accession>A0A0D0AXK7</accession>
<protein>
    <submittedName>
        <fullName evidence="1">Uncharacterized protein</fullName>
    </submittedName>
</protein>
<dbReference type="Proteomes" id="UP000054485">
    <property type="component" value="Unassembled WGS sequence"/>
</dbReference>
<reference evidence="1 2" key="1">
    <citation type="submission" date="2014-04" db="EMBL/GenBank/DDBJ databases">
        <authorList>
            <consortium name="DOE Joint Genome Institute"/>
            <person name="Kuo A."/>
            <person name="Ruytinx J."/>
            <person name="Rineau F."/>
            <person name="Colpaert J."/>
            <person name="Kohler A."/>
            <person name="Nagy L.G."/>
            <person name="Floudas D."/>
            <person name="Copeland A."/>
            <person name="Barry K.W."/>
            <person name="Cichocki N."/>
            <person name="Veneault-Fourrey C."/>
            <person name="LaButti K."/>
            <person name="Lindquist E.A."/>
            <person name="Lipzen A."/>
            <person name="Lundell T."/>
            <person name="Morin E."/>
            <person name="Murat C."/>
            <person name="Sun H."/>
            <person name="Tunlid A."/>
            <person name="Henrissat B."/>
            <person name="Grigoriev I.V."/>
            <person name="Hibbett D.S."/>
            <person name="Martin F."/>
            <person name="Nordberg H.P."/>
            <person name="Cantor M.N."/>
            <person name="Hua S.X."/>
        </authorList>
    </citation>
    <scope>NUCLEOTIDE SEQUENCE [LARGE SCALE GENOMIC DNA]</scope>
    <source>
        <strain evidence="1 2">UH-Slu-Lm8-n1</strain>
    </source>
</reference>
<organism evidence="1 2">
    <name type="scientific">Suillus luteus UH-Slu-Lm8-n1</name>
    <dbReference type="NCBI Taxonomy" id="930992"/>
    <lineage>
        <taxon>Eukaryota</taxon>
        <taxon>Fungi</taxon>
        <taxon>Dikarya</taxon>
        <taxon>Basidiomycota</taxon>
        <taxon>Agaricomycotina</taxon>
        <taxon>Agaricomycetes</taxon>
        <taxon>Agaricomycetidae</taxon>
        <taxon>Boletales</taxon>
        <taxon>Suillineae</taxon>
        <taxon>Suillaceae</taxon>
        <taxon>Suillus</taxon>
    </lineage>
</organism>
<gene>
    <name evidence="1" type="ORF">CY34DRAFT_811180</name>
</gene>
<evidence type="ECO:0000313" key="1">
    <source>
        <dbReference type="EMBL" id="KIK36618.1"/>
    </source>
</evidence>
<proteinExistence type="predicted"/>
<dbReference type="HOGENOM" id="CLU_2514150_0_0_1"/>
<dbReference type="EMBL" id="KN835513">
    <property type="protein sequence ID" value="KIK36618.1"/>
    <property type="molecule type" value="Genomic_DNA"/>
</dbReference>
<evidence type="ECO:0000313" key="2">
    <source>
        <dbReference type="Proteomes" id="UP000054485"/>
    </source>
</evidence>
<sequence length="85" mass="9631">MTKTFTLVHVSGGVLPLSSRCSLLRMQHYSRGRKPICLTFTYPITPRLRHSHHARQQVSERASLQHFVAIGQGNPDRECTPMCLS</sequence>
<dbReference type="OrthoDB" id="9991317at2759"/>
<name>A0A0D0AXK7_9AGAM</name>
<reference evidence="2" key="2">
    <citation type="submission" date="2015-01" db="EMBL/GenBank/DDBJ databases">
        <title>Evolutionary Origins and Diversification of the Mycorrhizal Mutualists.</title>
        <authorList>
            <consortium name="DOE Joint Genome Institute"/>
            <consortium name="Mycorrhizal Genomics Consortium"/>
            <person name="Kohler A."/>
            <person name="Kuo A."/>
            <person name="Nagy L.G."/>
            <person name="Floudas D."/>
            <person name="Copeland A."/>
            <person name="Barry K.W."/>
            <person name="Cichocki N."/>
            <person name="Veneault-Fourrey C."/>
            <person name="LaButti K."/>
            <person name="Lindquist E.A."/>
            <person name="Lipzen A."/>
            <person name="Lundell T."/>
            <person name="Morin E."/>
            <person name="Murat C."/>
            <person name="Riley R."/>
            <person name="Ohm R."/>
            <person name="Sun H."/>
            <person name="Tunlid A."/>
            <person name="Henrissat B."/>
            <person name="Grigoriev I.V."/>
            <person name="Hibbett D.S."/>
            <person name="Martin F."/>
        </authorList>
    </citation>
    <scope>NUCLEOTIDE SEQUENCE [LARGE SCALE GENOMIC DNA]</scope>
    <source>
        <strain evidence="2">UH-Slu-Lm8-n1</strain>
    </source>
</reference>
<dbReference type="InParanoid" id="A0A0D0AXK7"/>
<dbReference type="AlphaFoldDB" id="A0A0D0AXK7"/>
<keyword evidence="2" id="KW-1185">Reference proteome</keyword>